<gene>
    <name evidence="1" type="ORF">A2W58_02510</name>
</gene>
<accession>A0A1G2T667</accession>
<evidence type="ECO:0000313" key="2">
    <source>
        <dbReference type="Proteomes" id="UP000179264"/>
    </source>
</evidence>
<dbReference type="Proteomes" id="UP000179264">
    <property type="component" value="Unassembled WGS sequence"/>
</dbReference>
<sequence length="135" mass="15356">MKLKAVVHESCPEGLLKALQSINLRNDVLERVLRKHLRVGKFGPAEFYVQHCDLAIGNEPMCEVRLTGVSVNTRRATYDFHSALEELERVYTEVIRKHLSPGEKCQLFVSLMLDRAPLGESSSLLERDPIYVMFG</sequence>
<reference evidence="1 2" key="1">
    <citation type="journal article" date="2016" name="Nat. Commun.">
        <title>Thousands of microbial genomes shed light on interconnected biogeochemical processes in an aquifer system.</title>
        <authorList>
            <person name="Anantharaman K."/>
            <person name="Brown C.T."/>
            <person name="Hug L.A."/>
            <person name="Sharon I."/>
            <person name="Castelle C.J."/>
            <person name="Probst A.J."/>
            <person name="Thomas B.C."/>
            <person name="Singh A."/>
            <person name="Wilkins M.J."/>
            <person name="Karaoz U."/>
            <person name="Brodie E.L."/>
            <person name="Williams K.H."/>
            <person name="Hubbard S.S."/>
            <person name="Banfield J.F."/>
        </authorList>
    </citation>
    <scope>NUCLEOTIDE SEQUENCE [LARGE SCALE GENOMIC DNA]</scope>
</reference>
<organism evidence="1 2">
    <name type="scientific">Candidatus Zambryskibacteria bacterium RIFCSPHIGHO2_02_38_10.5</name>
    <dbReference type="NCBI Taxonomy" id="1802742"/>
    <lineage>
        <taxon>Bacteria</taxon>
        <taxon>Candidatus Zambryskiibacteriota</taxon>
    </lineage>
</organism>
<comment type="caution">
    <text evidence="1">The sequence shown here is derived from an EMBL/GenBank/DDBJ whole genome shotgun (WGS) entry which is preliminary data.</text>
</comment>
<protein>
    <submittedName>
        <fullName evidence="1">Uncharacterized protein</fullName>
    </submittedName>
</protein>
<evidence type="ECO:0000313" key="1">
    <source>
        <dbReference type="EMBL" id="OHA92786.1"/>
    </source>
</evidence>
<proteinExistence type="predicted"/>
<dbReference type="AlphaFoldDB" id="A0A1G2T667"/>
<dbReference type="EMBL" id="MHVL01000037">
    <property type="protein sequence ID" value="OHA92786.1"/>
    <property type="molecule type" value="Genomic_DNA"/>
</dbReference>
<name>A0A1G2T667_9BACT</name>